<gene>
    <name evidence="3" type="ORF">HNR06_004292</name>
    <name evidence="4" type="ORF">NOSIN_06345</name>
</gene>
<keyword evidence="1" id="KW-0812">Transmembrane</keyword>
<reference evidence="5" key="1">
    <citation type="submission" date="2016-08" db="EMBL/GenBank/DDBJ databases">
        <authorList>
            <person name="Tokovenko B."/>
            <person name="Kalinowski J."/>
        </authorList>
    </citation>
    <scope>NUCLEOTIDE SEQUENCE [LARGE SCALE GENOMIC DNA]</scope>
    <source>
        <strain evidence="5">UTMC102</strain>
    </source>
</reference>
<evidence type="ECO:0000256" key="2">
    <source>
        <dbReference type="SAM" id="SignalP"/>
    </source>
</evidence>
<name>A0A1V3BZB1_9ACTN</name>
<dbReference type="Proteomes" id="UP000584931">
    <property type="component" value="Unassembled WGS sequence"/>
</dbReference>
<dbReference type="OrthoDB" id="3867729at2"/>
<keyword evidence="1" id="KW-0472">Membrane</keyword>
<evidence type="ECO:0000313" key="5">
    <source>
        <dbReference type="Proteomes" id="UP000189004"/>
    </source>
</evidence>
<reference evidence="3 6" key="3">
    <citation type="submission" date="2020-07" db="EMBL/GenBank/DDBJ databases">
        <title>Sequencing the genomes of 1000 actinobacteria strains.</title>
        <authorList>
            <person name="Klenk H.-P."/>
        </authorList>
    </citation>
    <scope>NUCLEOTIDE SEQUENCE [LARGE SCALE GENOMIC DNA]</scope>
    <source>
        <strain evidence="3 6">DSM 45278</strain>
    </source>
</reference>
<dbReference type="AlphaFoldDB" id="A0A1V3BZB1"/>
<evidence type="ECO:0000313" key="6">
    <source>
        <dbReference type="Proteomes" id="UP000584931"/>
    </source>
</evidence>
<evidence type="ECO:0000256" key="1">
    <source>
        <dbReference type="SAM" id="Phobius"/>
    </source>
</evidence>
<dbReference type="Proteomes" id="UP000189004">
    <property type="component" value="Unassembled WGS sequence"/>
</dbReference>
<dbReference type="STRING" id="501010.NOSIN_06345"/>
<evidence type="ECO:0008006" key="7">
    <source>
        <dbReference type="Google" id="ProtNLM"/>
    </source>
</evidence>
<feature type="signal peptide" evidence="2">
    <location>
        <begin position="1"/>
        <end position="26"/>
    </location>
</feature>
<proteinExistence type="predicted"/>
<feature type="transmembrane region" description="Helical" evidence="1">
    <location>
        <begin position="202"/>
        <end position="225"/>
    </location>
</feature>
<accession>A0A7Y9XHL9</accession>
<keyword evidence="1" id="KW-1133">Transmembrane helix</keyword>
<sequence>MFAEHRSARFRPAVAAALLAVALVPAAPSVGRADTVQEEMSATERVVAELEESPVHVDPSYASAFPEELAQEMGQRITESGVPLRVLAVPLIEGGDWNGQADLMAAAVHDRIGGEGHYLVLDGERLSGHDFSTGSATQVSRGFYASQAVSMEMGYDAPVAERVERAVEVALSDDPEGIYTAADEQRRTGVSDWYYSLGPGTYALFTVLPWVLAGLALLGLGVALFRWRRPRRAPSLPQHAAFDNANQARRDELADRAGRELVEVGERVGAAVPAADDPTAVEALHQALDAHAAARRVYDGLPEEGALADIAGVLVLLDAAEDHINRAVRPSGRRRSTPVRSHCYANPLHGTVTKMTRWREFGGRGDVTVPLCAPCAGAVRDRRRPTVLPARHRGREVPYYEVPAEESVWAATGYGTLRKDLVDRILRGDHEAGPR</sequence>
<keyword evidence="5" id="KW-1185">Reference proteome</keyword>
<dbReference type="EMBL" id="JACCHL010000001">
    <property type="protein sequence ID" value="NYH54703.1"/>
    <property type="molecule type" value="Genomic_DNA"/>
</dbReference>
<keyword evidence="2" id="KW-0732">Signal</keyword>
<dbReference type="EMBL" id="MCOK01000001">
    <property type="protein sequence ID" value="OOC53470.1"/>
    <property type="molecule type" value="Genomic_DNA"/>
</dbReference>
<feature type="chain" id="PRO_5044566664" description="DUF4350 domain-containing protein" evidence="2">
    <location>
        <begin position="27"/>
        <end position="435"/>
    </location>
</feature>
<dbReference type="RefSeq" id="WP_077689850.1">
    <property type="nucleotide sequence ID" value="NZ_JACCHL010000001.1"/>
</dbReference>
<evidence type="ECO:0000313" key="4">
    <source>
        <dbReference type="EMBL" id="OOC53470.1"/>
    </source>
</evidence>
<organism evidence="4 5">
    <name type="scientific">Nocardiopsis sinuspersici</name>
    <dbReference type="NCBI Taxonomy" id="501010"/>
    <lineage>
        <taxon>Bacteria</taxon>
        <taxon>Bacillati</taxon>
        <taxon>Actinomycetota</taxon>
        <taxon>Actinomycetes</taxon>
        <taxon>Streptosporangiales</taxon>
        <taxon>Nocardiopsidaceae</taxon>
        <taxon>Nocardiopsis</taxon>
    </lineage>
</organism>
<accession>A0A1V3BZB1</accession>
<protein>
    <recommendedName>
        <fullName evidence="7">DUF4350 domain-containing protein</fullName>
    </recommendedName>
</protein>
<reference evidence="4" key="2">
    <citation type="submission" date="2016-08" db="EMBL/GenBank/DDBJ databases">
        <authorList>
            <person name="Seilhamer J.J."/>
        </authorList>
    </citation>
    <scope>NUCLEOTIDE SEQUENCE [LARGE SCALE GENOMIC DNA]</scope>
    <source>
        <strain evidence="4">UTMC102</strain>
    </source>
</reference>
<evidence type="ECO:0000313" key="3">
    <source>
        <dbReference type="EMBL" id="NYH54703.1"/>
    </source>
</evidence>
<comment type="caution">
    <text evidence="4">The sequence shown here is derived from an EMBL/GenBank/DDBJ whole genome shotgun (WGS) entry which is preliminary data.</text>
</comment>